<accession>A0A6I4ZZ68</accession>
<feature type="domain" description="RNA-binding protein AU-1/Ribonuclease E/G" evidence="6">
    <location>
        <begin position="114"/>
        <end position="376"/>
    </location>
</feature>
<dbReference type="GO" id="GO:0003723">
    <property type="term" value="F:RNA binding"/>
    <property type="evidence" value="ECO:0007669"/>
    <property type="project" value="UniProtKB-KW"/>
</dbReference>
<dbReference type="InterPro" id="IPR019307">
    <property type="entry name" value="RNA-bd_AU-1/RNase_E/G"/>
</dbReference>
<sequence>MKRIYLQTIPTEEWGVVMEGNSIDQVVVERPDAKSLVGNLYKARIVNIETSLQAAFVDFGQSKLGFLKKNECPGSRRDPSLPIEKLVHEGQAIWVQVTKDAFDEKGAQLTANITLPGMHLVYLPFGNYHAVSKKVDDDKRSRLKEWAKANTTDQEGIIFRTSSAALEGPQLMEELRALQQQWSMLQNKYDSKKPPVLAWEDRDIPQRLLRRYPDQAVEEVVVDDTKLVKFIQKHFPHLKDKCRWAKQIEEELPVTIPQLTETIAQPLVKLEGGAEIRIDQTEAMVVVDVNTAKNTKRADKSRSVVGTNLQAAKEIANQLKLRNLSGMIIIDFIGMRNEKDQQQVLEKLKKSLHDDPFRTEVYGFTKLGLVEMTRKREGRSLLSTLTERCDSCSGNGYVLSVISYAYQLERELLSYQKYDQEVIVMEVRSDVAQAFHQKIDVAQLKSTLYKDLYFLNNRVSDVPYRIRFIGDEDTLRERDFYQEGSIDRL</sequence>
<dbReference type="GO" id="GO:0004540">
    <property type="term" value="F:RNA nuclease activity"/>
    <property type="evidence" value="ECO:0007669"/>
    <property type="project" value="InterPro"/>
</dbReference>
<dbReference type="InterPro" id="IPR012340">
    <property type="entry name" value="NA-bd_OB-fold"/>
</dbReference>
<name>A0A6I4ZZ68_9BACI</name>
<dbReference type="GO" id="GO:0046872">
    <property type="term" value="F:metal ion binding"/>
    <property type="evidence" value="ECO:0007669"/>
    <property type="project" value="UniProtKB-KW"/>
</dbReference>
<dbReference type="OrthoDB" id="9804278at2"/>
<evidence type="ECO:0000259" key="6">
    <source>
        <dbReference type="Pfam" id="PF10150"/>
    </source>
</evidence>
<dbReference type="GO" id="GO:0005737">
    <property type="term" value="C:cytoplasm"/>
    <property type="evidence" value="ECO:0007669"/>
    <property type="project" value="TreeGrafter"/>
</dbReference>
<keyword evidence="5" id="KW-0694">RNA-binding</keyword>
<dbReference type="GO" id="GO:0016787">
    <property type="term" value="F:hydrolase activity"/>
    <property type="evidence" value="ECO:0007669"/>
    <property type="project" value="UniProtKB-KW"/>
</dbReference>
<evidence type="ECO:0000256" key="2">
    <source>
        <dbReference type="ARBA" id="ARBA00022723"/>
    </source>
</evidence>
<dbReference type="Pfam" id="PF10150">
    <property type="entry name" value="RNase_E_G"/>
    <property type="match status" value="1"/>
</dbReference>
<comment type="cofactor">
    <cofactor evidence="1">
        <name>Mg(2+)</name>
        <dbReference type="ChEBI" id="CHEBI:18420"/>
    </cofactor>
</comment>
<dbReference type="RefSeq" id="WP_160909398.1">
    <property type="nucleotide sequence ID" value="NZ_WMEQ01000004.1"/>
</dbReference>
<dbReference type="GO" id="GO:0006364">
    <property type="term" value="P:rRNA processing"/>
    <property type="evidence" value="ECO:0007669"/>
    <property type="project" value="TreeGrafter"/>
</dbReference>
<gene>
    <name evidence="7" type="ORF">GLW05_06860</name>
</gene>
<evidence type="ECO:0000256" key="3">
    <source>
        <dbReference type="ARBA" id="ARBA00022801"/>
    </source>
</evidence>
<dbReference type="CDD" id="cd04453">
    <property type="entry name" value="S1_RNase_E"/>
    <property type="match status" value="1"/>
</dbReference>
<dbReference type="Gene3D" id="2.40.50.140">
    <property type="entry name" value="Nucleic acid-binding proteins"/>
    <property type="match status" value="1"/>
</dbReference>
<organism evidence="7 8">
    <name type="scientific">Pontibacillus yanchengensis</name>
    <dbReference type="NCBI Taxonomy" id="462910"/>
    <lineage>
        <taxon>Bacteria</taxon>
        <taxon>Bacillati</taxon>
        <taxon>Bacillota</taxon>
        <taxon>Bacilli</taxon>
        <taxon>Bacillales</taxon>
        <taxon>Bacillaceae</taxon>
        <taxon>Pontibacillus</taxon>
    </lineage>
</organism>
<evidence type="ECO:0000313" key="7">
    <source>
        <dbReference type="EMBL" id="MYL33320.1"/>
    </source>
</evidence>
<keyword evidence="2" id="KW-0479">Metal-binding</keyword>
<dbReference type="EMBL" id="WMEQ01000004">
    <property type="protein sequence ID" value="MYL33320.1"/>
    <property type="molecule type" value="Genomic_DNA"/>
</dbReference>
<keyword evidence="3" id="KW-0378">Hydrolase</keyword>
<evidence type="ECO:0000256" key="4">
    <source>
        <dbReference type="ARBA" id="ARBA00022842"/>
    </source>
</evidence>
<dbReference type="Proteomes" id="UP000468638">
    <property type="component" value="Unassembled WGS sequence"/>
</dbReference>
<dbReference type="InterPro" id="IPR004659">
    <property type="entry name" value="RNase_E/G"/>
</dbReference>
<proteinExistence type="predicted"/>
<dbReference type="AlphaFoldDB" id="A0A6I4ZZ68"/>
<keyword evidence="4" id="KW-0460">Magnesium</keyword>
<evidence type="ECO:0000256" key="1">
    <source>
        <dbReference type="ARBA" id="ARBA00001946"/>
    </source>
</evidence>
<dbReference type="SUPFAM" id="SSF50249">
    <property type="entry name" value="Nucleic acid-binding proteins"/>
    <property type="match status" value="1"/>
</dbReference>
<evidence type="ECO:0000256" key="5">
    <source>
        <dbReference type="ARBA" id="ARBA00022884"/>
    </source>
</evidence>
<dbReference type="NCBIfam" id="TIGR00757">
    <property type="entry name" value="RNaseEG"/>
    <property type="match status" value="1"/>
</dbReference>
<dbReference type="PANTHER" id="PTHR30001">
    <property type="entry name" value="RIBONUCLEASE"/>
    <property type="match status" value="1"/>
</dbReference>
<dbReference type="PANTHER" id="PTHR30001:SF0">
    <property type="entry name" value="RIBONUCLEASE G"/>
    <property type="match status" value="1"/>
</dbReference>
<protein>
    <submittedName>
        <fullName evidence="7">Rne/Rng family ribonuclease</fullName>
    </submittedName>
</protein>
<evidence type="ECO:0000313" key="8">
    <source>
        <dbReference type="Proteomes" id="UP000468638"/>
    </source>
</evidence>
<comment type="caution">
    <text evidence="7">The sequence shown here is derived from an EMBL/GenBank/DDBJ whole genome shotgun (WGS) entry which is preliminary data.</text>
</comment>
<reference evidence="7 8" key="1">
    <citation type="submission" date="2019-11" db="EMBL/GenBank/DDBJ databases">
        <title>Genome sequences of 17 halophilic strains isolated from different environments.</title>
        <authorList>
            <person name="Furrow R.E."/>
        </authorList>
    </citation>
    <scope>NUCLEOTIDE SEQUENCE [LARGE SCALE GENOMIC DNA]</scope>
    <source>
        <strain evidence="7 8">22514_16_FS</strain>
    </source>
</reference>